<dbReference type="RefSeq" id="WP_195170681.1">
    <property type="nucleotide sequence ID" value="NZ_CP062983.1"/>
</dbReference>
<feature type="transmembrane region" description="Helical" evidence="1">
    <location>
        <begin position="68"/>
        <end position="90"/>
    </location>
</feature>
<keyword evidence="1" id="KW-1133">Transmembrane helix</keyword>
<evidence type="ECO:0000313" key="2">
    <source>
        <dbReference type="EMBL" id="QPC82612.1"/>
    </source>
</evidence>
<evidence type="ECO:0000313" key="3">
    <source>
        <dbReference type="Proteomes" id="UP000594468"/>
    </source>
</evidence>
<dbReference type="EMBL" id="CP062983">
    <property type="protein sequence ID" value="QPC82612.1"/>
    <property type="molecule type" value="Genomic_DNA"/>
</dbReference>
<gene>
    <name evidence="2" type="ORF">G4Y79_23470</name>
</gene>
<dbReference type="KEGG" id="pmet:G4Y79_23470"/>
<keyword evidence="1" id="KW-0812">Transmembrane</keyword>
<sequence>MSQSSFTDASLTDESFPTQANYDDEHIVPPVQALMMEMRFGPDDLEANQQGRLSEDQASYLRQQQRRAVLIGAAAFMILALLATILFYVAQQQDSPILTMLGIALTICNAIMTGMLARNWYRINADLSSGQIASQDGLLTRTIRRAGNSSQYLVGIDAVRFSVKKGAFKLFRHEKRYTLYYAPTAHILLSAEPKDSA</sequence>
<evidence type="ECO:0000256" key="1">
    <source>
        <dbReference type="SAM" id="Phobius"/>
    </source>
</evidence>
<organism evidence="2 3">
    <name type="scientific">Phototrophicus methaneseepsis</name>
    <dbReference type="NCBI Taxonomy" id="2710758"/>
    <lineage>
        <taxon>Bacteria</taxon>
        <taxon>Bacillati</taxon>
        <taxon>Chloroflexota</taxon>
        <taxon>Candidatus Thermofontia</taxon>
        <taxon>Phototrophicales</taxon>
        <taxon>Phototrophicaceae</taxon>
        <taxon>Phototrophicus</taxon>
    </lineage>
</organism>
<keyword evidence="3" id="KW-1185">Reference proteome</keyword>
<reference evidence="2 3" key="1">
    <citation type="submission" date="2020-02" db="EMBL/GenBank/DDBJ databases">
        <authorList>
            <person name="Zheng R.K."/>
            <person name="Sun C.M."/>
        </authorList>
    </citation>
    <scope>NUCLEOTIDE SEQUENCE [LARGE SCALE GENOMIC DNA]</scope>
    <source>
        <strain evidence="3">rifampicinis</strain>
    </source>
</reference>
<name>A0A7S8E920_9CHLR</name>
<feature type="transmembrane region" description="Helical" evidence="1">
    <location>
        <begin position="96"/>
        <end position="117"/>
    </location>
</feature>
<dbReference type="Proteomes" id="UP000594468">
    <property type="component" value="Chromosome"/>
</dbReference>
<protein>
    <submittedName>
        <fullName evidence="2">Uncharacterized protein</fullName>
    </submittedName>
</protein>
<accession>A0A7S8E920</accession>
<proteinExistence type="predicted"/>
<dbReference type="AlphaFoldDB" id="A0A7S8E920"/>
<keyword evidence="1" id="KW-0472">Membrane</keyword>